<reference evidence="9" key="1">
    <citation type="submission" date="2021-02" db="EMBL/GenBank/DDBJ databases">
        <authorList>
            <person name="Franco D."/>
        </authorList>
    </citation>
    <scope>NUCLEOTIDE SEQUENCE</scope>
    <source>
        <strain evidence="9">DICMUL</strain>
    </source>
</reference>
<keyword evidence="4 5" id="KW-0687">Ribonucleoprotein</keyword>
<feature type="domain" description="Large ribosomal subunit protein uL11 N-terminal" evidence="8">
    <location>
        <begin position="8"/>
        <end position="65"/>
    </location>
</feature>
<proteinExistence type="inferred from homology"/>
<evidence type="ECO:0000256" key="6">
    <source>
        <dbReference type="RuleBase" id="RU003978"/>
    </source>
</evidence>
<dbReference type="GO" id="GO:0006412">
    <property type="term" value="P:translation"/>
    <property type="evidence" value="ECO:0007669"/>
    <property type="project" value="UniProtKB-UniRule"/>
</dbReference>
<evidence type="ECO:0000256" key="1">
    <source>
        <dbReference type="ARBA" id="ARBA00010537"/>
    </source>
</evidence>
<comment type="subunit">
    <text evidence="5">Part of the ribosomal stalk of the 50S ribosomal subunit. Interacts with L10 and the large rRNA to form the base of the stalk. L10 forms an elongated spine to which L12 dimers bind in a sequential fashion forming a multimeric L10(L12)X complex.</text>
</comment>
<keyword evidence="3 5" id="KW-0689">Ribosomal protein</keyword>
<dbReference type="Gene3D" id="3.30.1550.10">
    <property type="entry name" value="Ribosomal protein L11/L12, N-terminal domain"/>
    <property type="match status" value="1"/>
</dbReference>
<keyword evidence="2 5" id="KW-0488">Methylation</keyword>
<gene>
    <name evidence="5" type="primary">rplK</name>
    <name evidence="9" type="ORF">JSR02_00015</name>
</gene>
<dbReference type="GO" id="GO:0003735">
    <property type="term" value="F:structural constituent of ribosome"/>
    <property type="evidence" value="ECO:0007669"/>
    <property type="project" value="InterPro"/>
</dbReference>
<sequence length="131" mass="14591">MAQIIHTIKTHIKIQQAKPNANLGATIGSKGINVTHFCNEFNKITKFKKGELHPIVITVYKDKSFKIKIKQKTTSTLIKTALQTTPNNTYINTTTLKQIALNKLKDLNTKCIKKAIKIIKGCAQSMGLITN</sequence>
<reference evidence="9" key="2">
    <citation type="submission" date="2021-03" db="EMBL/GenBank/DDBJ databases">
        <title>Alternative transmission patterns in independently acquired nutritional co-symbionts of Dictyopharidae planthoppers.</title>
        <authorList>
            <person name="Michalik A."/>
            <person name="Lukasik P."/>
        </authorList>
    </citation>
    <scope>NUCLEOTIDE SEQUENCE</scope>
    <source>
        <strain evidence="9">DICMUL</strain>
    </source>
</reference>
<dbReference type="GO" id="GO:0022625">
    <property type="term" value="C:cytosolic large ribosomal subunit"/>
    <property type="evidence" value="ECO:0007669"/>
    <property type="project" value="TreeGrafter"/>
</dbReference>
<dbReference type="SUPFAM" id="SSF54747">
    <property type="entry name" value="Ribosomal L11/L12e N-terminal domain"/>
    <property type="match status" value="1"/>
</dbReference>
<dbReference type="Proteomes" id="UP000663602">
    <property type="component" value="Chromosome"/>
</dbReference>
<dbReference type="PANTHER" id="PTHR11661">
    <property type="entry name" value="60S RIBOSOMAL PROTEIN L12"/>
    <property type="match status" value="1"/>
</dbReference>
<dbReference type="InterPro" id="IPR000911">
    <property type="entry name" value="Ribosomal_uL11"/>
</dbReference>
<dbReference type="GO" id="GO:0070180">
    <property type="term" value="F:large ribosomal subunit rRNA binding"/>
    <property type="evidence" value="ECO:0007669"/>
    <property type="project" value="UniProtKB-UniRule"/>
</dbReference>
<dbReference type="PANTHER" id="PTHR11661:SF1">
    <property type="entry name" value="LARGE RIBOSOMAL SUBUNIT PROTEIN UL11M"/>
    <property type="match status" value="1"/>
</dbReference>
<evidence type="ECO:0000313" key="9">
    <source>
        <dbReference type="EMBL" id="QSW37841.1"/>
    </source>
</evidence>
<dbReference type="InterPro" id="IPR036769">
    <property type="entry name" value="Ribosomal_uL11_C_sf"/>
</dbReference>
<dbReference type="InterPro" id="IPR020784">
    <property type="entry name" value="Ribosomal_uL11_N"/>
</dbReference>
<organism evidence="9 10">
    <name type="scientific">Candidatus Vidania fulgoroideorum</name>
    <dbReference type="NCBI Taxonomy" id="881286"/>
    <lineage>
        <taxon>Bacteria</taxon>
        <taxon>Pseudomonadati</taxon>
        <taxon>Pseudomonadota</taxon>
        <taxon>Betaproteobacteria</taxon>
        <taxon>Candidatus Vidania</taxon>
    </lineage>
</organism>
<dbReference type="Gene3D" id="1.10.10.250">
    <property type="entry name" value="Ribosomal protein L11, C-terminal domain"/>
    <property type="match status" value="1"/>
</dbReference>
<feature type="domain" description="Large ribosomal subunit protein uL11 C-terminal" evidence="7">
    <location>
        <begin position="74"/>
        <end position="128"/>
    </location>
</feature>
<protein>
    <recommendedName>
        <fullName evidence="5">Large ribosomal subunit protein uL11</fullName>
    </recommendedName>
</protein>
<dbReference type="AlphaFoldDB" id="A0A974X774"/>
<dbReference type="Pfam" id="PF00298">
    <property type="entry name" value="Ribosomal_L11"/>
    <property type="match status" value="1"/>
</dbReference>
<dbReference type="SUPFAM" id="SSF46906">
    <property type="entry name" value="Ribosomal protein L11, C-terminal domain"/>
    <property type="match status" value="1"/>
</dbReference>
<comment type="similarity">
    <text evidence="1 5 6">Belongs to the universal ribosomal protein uL11 family.</text>
</comment>
<keyword evidence="5" id="KW-0699">rRNA-binding</keyword>
<dbReference type="EMBL" id="CP071410">
    <property type="protein sequence ID" value="QSW37841.1"/>
    <property type="molecule type" value="Genomic_DNA"/>
</dbReference>
<evidence type="ECO:0000259" key="7">
    <source>
        <dbReference type="Pfam" id="PF00298"/>
    </source>
</evidence>
<dbReference type="InterPro" id="IPR020783">
    <property type="entry name" value="Ribosomal_uL11_C"/>
</dbReference>
<accession>A0A974X774</accession>
<comment type="function">
    <text evidence="5">Forms part of the ribosomal stalk which helps the ribosome interact with GTP-bound translation factors.</text>
</comment>
<dbReference type="Pfam" id="PF03946">
    <property type="entry name" value="Ribosomal_L11_N"/>
    <property type="match status" value="1"/>
</dbReference>
<keyword evidence="5" id="KW-0694">RNA-binding</keyword>
<name>A0A974X774_9PROT</name>
<comment type="PTM">
    <text evidence="5">One or more lysine residues are methylated.</text>
</comment>
<dbReference type="HAMAP" id="MF_00736">
    <property type="entry name" value="Ribosomal_uL11"/>
    <property type="match status" value="1"/>
</dbReference>
<evidence type="ECO:0000256" key="5">
    <source>
        <dbReference type="HAMAP-Rule" id="MF_00736"/>
    </source>
</evidence>
<evidence type="ECO:0000256" key="4">
    <source>
        <dbReference type="ARBA" id="ARBA00023274"/>
    </source>
</evidence>
<evidence type="ECO:0000256" key="2">
    <source>
        <dbReference type="ARBA" id="ARBA00022481"/>
    </source>
</evidence>
<dbReference type="SMART" id="SM00649">
    <property type="entry name" value="RL11"/>
    <property type="match status" value="1"/>
</dbReference>
<evidence type="ECO:0000313" key="10">
    <source>
        <dbReference type="Proteomes" id="UP000663602"/>
    </source>
</evidence>
<evidence type="ECO:0000256" key="3">
    <source>
        <dbReference type="ARBA" id="ARBA00022980"/>
    </source>
</evidence>
<dbReference type="InterPro" id="IPR036796">
    <property type="entry name" value="Ribosomal_uL11_N_sf"/>
</dbReference>
<evidence type="ECO:0000259" key="8">
    <source>
        <dbReference type="Pfam" id="PF03946"/>
    </source>
</evidence>